<dbReference type="Gene3D" id="3.40.390.10">
    <property type="entry name" value="Collagenase (Catalytic Domain)"/>
    <property type="match status" value="1"/>
</dbReference>
<dbReference type="SUPFAM" id="SSF55486">
    <property type="entry name" value="Metalloproteases ('zincins'), catalytic domain"/>
    <property type="match status" value="1"/>
</dbReference>
<reference evidence="2" key="1">
    <citation type="submission" date="2017-02" db="EMBL/GenBank/DDBJ databases">
        <authorList>
            <person name="Varghese N."/>
            <person name="Submissions S."/>
        </authorList>
    </citation>
    <scope>NUCLEOTIDE SEQUENCE [LARGE SCALE GENOMIC DNA]</scope>
    <source>
        <strain evidence="2">DSM 22224</strain>
    </source>
</reference>
<gene>
    <name evidence="1" type="ORF">SAMN04488128_105329</name>
</gene>
<keyword evidence="2" id="KW-1185">Reference proteome</keyword>
<dbReference type="Proteomes" id="UP000190367">
    <property type="component" value="Unassembled WGS sequence"/>
</dbReference>
<dbReference type="AlphaFoldDB" id="A0A1T4TKS4"/>
<dbReference type="OrthoDB" id="785995at2"/>
<dbReference type="Pfam" id="PF12388">
    <property type="entry name" value="Peptidase_M57"/>
    <property type="match status" value="1"/>
</dbReference>
<name>A0A1T4TKS4_9BACT</name>
<accession>A0A1T4TKS4</accession>
<organism evidence="1 2">
    <name type="scientific">Chitinophaga eiseniae</name>
    <dbReference type="NCBI Taxonomy" id="634771"/>
    <lineage>
        <taxon>Bacteria</taxon>
        <taxon>Pseudomonadati</taxon>
        <taxon>Bacteroidota</taxon>
        <taxon>Chitinophagia</taxon>
        <taxon>Chitinophagales</taxon>
        <taxon>Chitinophagaceae</taxon>
        <taxon>Chitinophaga</taxon>
    </lineage>
</organism>
<evidence type="ECO:0000313" key="2">
    <source>
        <dbReference type="Proteomes" id="UP000190367"/>
    </source>
</evidence>
<dbReference type="PROSITE" id="PS51257">
    <property type="entry name" value="PROKAR_LIPOPROTEIN"/>
    <property type="match status" value="1"/>
</dbReference>
<dbReference type="GO" id="GO:0008237">
    <property type="term" value="F:metallopeptidase activity"/>
    <property type="evidence" value="ECO:0007669"/>
    <property type="project" value="InterPro"/>
</dbReference>
<proteinExistence type="predicted"/>
<dbReference type="STRING" id="634771.SAMN04488128_105329"/>
<dbReference type="RefSeq" id="WP_078672133.1">
    <property type="nucleotide sequence ID" value="NZ_FUWZ01000005.1"/>
</dbReference>
<protein>
    <submittedName>
        <fullName evidence="1">Dual-action HEIGH metallo-peptidase</fullName>
    </submittedName>
</protein>
<dbReference type="EMBL" id="FUWZ01000005">
    <property type="protein sequence ID" value="SKA41072.1"/>
    <property type="molecule type" value="Genomic_DNA"/>
</dbReference>
<evidence type="ECO:0000313" key="1">
    <source>
        <dbReference type="EMBL" id="SKA41072.1"/>
    </source>
</evidence>
<sequence>MKITIKQAAGLTLMVAILSGVVYSCKRDNNQDLVQQEQKTVSDEAKKQIASLGYNTDNIRNVEGGYVVEGDIFLTHESLNYKPNSPVLRIANDEQYRTNCLITPLPKTITVSISGLPSGYTTATDIAIARYNALGLRLKFTRVASGGQIKIQYASLGAGILGQSAGFPNCSTGNPPSPIKLNSDANALGSNPNQNYLATVIAHEIGHTIGFRHTDYFNRAYSCGSGGNEGSAGVGAVHIPGTPTGGDPNSWMLACIPNGVNRPFNANDIIALRYLYQ</sequence>
<dbReference type="InterPro" id="IPR024079">
    <property type="entry name" value="MetalloPept_cat_dom_sf"/>
</dbReference>
<dbReference type="InterPro" id="IPR024653">
    <property type="entry name" value="Peptidase_M10/M27/M57"/>
</dbReference>